<feature type="transmembrane region" description="Helical" evidence="2">
    <location>
        <begin position="375"/>
        <end position="391"/>
    </location>
</feature>
<dbReference type="PANTHER" id="PTHR38434">
    <property type="entry name" value="BLL2549 PROTEIN"/>
    <property type="match status" value="1"/>
</dbReference>
<keyword evidence="2" id="KW-0812">Transmembrane</keyword>
<dbReference type="RefSeq" id="WP_080321305.1">
    <property type="nucleotide sequence ID" value="NZ_CP078110.1"/>
</dbReference>
<feature type="transmembrane region" description="Helical" evidence="2">
    <location>
        <begin position="645"/>
        <end position="665"/>
    </location>
</feature>
<feature type="transmembrane region" description="Helical" evidence="2">
    <location>
        <begin position="677"/>
        <end position="697"/>
    </location>
</feature>
<evidence type="ECO:0000256" key="2">
    <source>
        <dbReference type="SAM" id="Phobius"/>
    </source>
</evidence>
<accession>A0AA45BZM1</accession>
<feature type="transmembrane region" description="Helical" evidence="2">
    <location>
        <begin position="427"/>
        <end position="446"/>
    </location>
</feature>
<keyword evidence="2" id="KW-0472">Membrane</keyword>
<feature type="transmembrane region" description="Helical" evidence="2">
    <location>
        <begin position="780"/>
        <end position="800"/>
    </location>
</feature>
<keyword evidence="2" id="KW-1133">Transmembrane helix</keyword>
<reference evidence="3 4" key="1">
    <citation type="submission" date="2017-04" db="EMBL/GenBank/DDBJ databases">
        <title>Cronobacter sakazakii, ST83 Lineage Isolates.</title>
        <authorList>
            <person name="Chase H."/>
            <person name="Tall B."/>
            <person name="Gopinath G."/>
            <person name="Lehner A."/>
        </authorList>
    </citation>
    <scope>NUCLEOTIDE SEQUENCE [LARGE SCALE GENOMIC DNA]</scope>
    <source>
        <strain evidence="3 4">MOD1_Comp15</strain>
    </source>
</reference>
<gene>
    <name evidence="3" type="ORF">B7T07_09580</name>
</gene>
<feature type="transmembrane region" description="Helical" evidence="2">
    <location>
        <begin position="559"/>
        <end position="576"/>
    </location>
</feature>
<dbReference type="AlphaFoldDB" id="A0AA45BZM1"/>
<feature type="transmembrane region" description="Helical" evidence="2">
    <location>
        <begin position="588"/>
        <end position="607"/>
    </location>
</feature>
<feature type="transmembrane region" description="Helical" evidence="2">
    <location>
        <begin position="213"/>
        <end position="233"/>
    </location>
</feature>
<dbReference type="PIRSF" id="PIRSF035905">
    <property type="entry name" value="UCP035905_mp"/>
    <property type="match status" value="1"/>
</dbReference>
<feature type="transmembrane region" description="Helical" evidence="2">
    <location>
        <begin position="848"/>
        <end position="866"/>
    </location>
</feature>
<feature type="transmembrane region" description="Helical" evidence="2">
    <location>
        <begin position="709"/>
        <end position="729"/>
    </location>
</feature>
<feature type="transmembrane region" description="Helical" evidence="2">
    <location>
        <begin position="502"/>
        <end position="522"/>
    </location>
</feature>
<feature type="compositionally biased region" description="Low complexity" evidence="1">
    <location>
        <begin position="77"/>
        <end position="88"/>
    </location>
</feature>
<feature type="transmembrane region" description="Helical" evidence="2">
    <location>
        <begin position="315"/>
        <end position="332"/>
    </location>
</feature>
<feature type="transmembrane region" description="Helical" evidence="2">
    <location>
        <begin position="534"/>
        <end position="553"/>
    </location>
</feature>
<feature type="compositionally biased region" description="Basic and acidic residues" evidence="1">
    <location>
        <begin position="126"/>
        <end position="137"/>
    </location>
</feature>
<feature type="transmembrane region" description="Helical" evidence="2">
    <location>
        <begin position="267"/>
        <end position="284"/>
    </location>
</feature>
<evidence type="ECO:0000313" key="4">
    <source>
        <dbReference type="Proteomes" id="UP000244856"/>
    </source>
</evidence>
<feature type="transmembrane region" description="Helical" evidence="2">
    <location>
        <begin position="290"/>
        <end position="308"/>
    </location>
</feature>
<evidence type="ECO:0000256" key="1">
    <source>
        <dbReference type="SAM" id="MobiDB-lite"/>
    </source>
</evidence>
<feature type="transmembrane region" description="Helical" evidence="2">
    <location>
        <begin position="613"/>
        <end position="633"/>
    </location>
</feature>
<feature type="transmembrane region" description="Helical" evidence="2">
    <location>
        <begin position="158"/>
        <end position="177"/>
    </location>
</feature>
<feature type="transmembrane region" description="Helical" evidence="2">
    <location>
        <begin position="476"/>
        <end position="496"/>
    </location>
</feature>
<feature type="transmembrane region" description="Helical" evidence="2">
    <location>
        <begin position="6"/>
        <end position="27"/>
    </location>
</feature>
<feature type="transmembrane region" description="Helical" evidence="2">
    <location>
        <begin position="820"/>
        <end position="841"/>
    </location>
</feature>
<comment type="caution">
    <text evidence="3">The sequence shown here is derived from an EMBL/GenBank/DDBJ whole genome shotgun (WGS) entry which is preliminary data.</text>
</comment>
<feature type="transmembrane region" description="Helical" evidence="2">
    <location>
        <begin position="344"/>
        <end position="363"/>
    </location>
</feature>
<name>A0AA45BZM1_CROSK</name>
<feature type="transmembrane region" description="Helical" evidence="2">
    <location>
        <begin position="749"/>
        <end position="768"/>
    </location>
</feature>
<feature type="region of interest" description="Disordered" evidence="1">
    <location>
        <begin position="77"/>
        <end position="139"/>
    </location>
</feature>
<feature type="transmembrane region" description="Helical" evidence="2">
    <location>
        <begin position="239"/>
        <end position="260"/>
    </location>
</feature>
<dbReference type="EMBL" id="NCTU01000005">
    <property type="protein sequence ID" value="PUW04127.1"/>
    <property type="molecule type" value="Genomic_DNA"/>
</dbReference>
<feature type="transmembrane region" description="Helical" evidence="2">
    <location>
        <begin position="189"/>
        <end position="206"/>
    </location>
</feature>
<protein>
    <submittedName>
        <fullName evidence="3">DUF2339 domain-containing protein</fullName>
    </submittedName>
</protein>
<evidence type="ECO:0000313" key="3">
    <source>
        <dbReference type="EMBL" id="PUW04127.1"/>
    </source>
</evidence>
<feature type="transmembrane region" description="Helical" evidence="2">
    <location>
        <begin position="452"/>
        <end position="469"/>
    </location>
</feature>
<sequence length="912" mass="98322">MDEIFVFAALIALFCVVVVPVLAIMALNRSARNETELHRLRDRIETLEARLAAASAPPGVETAPVATPAPEPAPVFVAPEPEPVPETAAAREPEHEPVPQPTADAPPVWSQAVRNAAKAPAPAATPRREEPAPEPRHAAAAGGMLTSLTRWFMQGNPLAKIGVILLFLGISFLLRYSVERDMLPLELRVAGAGVAALVLLAFGWRLRHKTPVYALILQGGAVGALYITIFGAFRLWQMLPMPLAFGLMLVVCAASVALAVLQRALSLAMLASLGGYLAPLLLSTGGGSHIALFSFYLLLSVGIAAVSVWQHWRELNLLGLLFTFGVAGLWGINGYQPDEWLSCQLFLIANVLLFGVVCVALSLRAQGRKKIVDGVMLFAPPLVGFGMQYAITRHWTYGPAFSALGFGLVYLLLARAALRRYPQEGRILALGGLALGGAFVTLAIPLALSARWTALAWALEGLGLLWFGMQQKQRRMSYSGSALLALAAASAVYAWVDGITLLNAAFISAVLALCWLAGGWLWREPQRQVSRAHLGAGIAFWLVALLQTARWAFTDISTGLALMLALLTLSALLWRAASRKAAWPELAYAVWLLWPGMALMLACHIVIDGALVLAGWHSLVWCLTLPCALWLLRRDAGALPVRLQKALHLSLFWMLLLAAGAETWWFTDSLPWGSEAWQTGIILAVSAAIVLLVNGAIRRGLWPCAQWPALYSGPGLLPVAPVLAFLLLAGNLMNGATVDWPYLPLINPLELGAGFALLAALSGWRLLTRFWSPLLQQAQPWALLVWYALLFWWGNGLVLRTLAWAAEIPWQSDALWDSRLVQTTFALLWMLLALLVMVSATRKGARQGWFCGAGLLGVVIVKLMLVDSAGGGGLARAVAFIGVAVLVLIVGYFSPLPPKAAQPVNARQGEAE</sequence>
<dbReference type="Pfam" id="PF10101">
    <property type="entry name" value="DUF2339"/>
    <property type="match status" value="1"/>
</dbReference>
<proteinExistence type="predicted"/>
<dbReference type="PANTHER" id="PTHR38434:SF1">
    <property type="entry name" value="BLL2549 PROTEIN"/>
    <property type="match status" value="1"/>
</dbReference>
<organism evidence="3 4">
    <name type="scientific">Cronobacter sakazakii</name>
    <name type="common">Enterobacter sakazakii</name>
    <dbReference type="NCBI Taxonomy" id="28141"/>
    <lineage>
        <taxon>Bacteria</taxon>
        <taxon>Pseudomonadati</taxon>
        <taxon>Pseudomonadota</taxon>
        <taxon>Gammaproteobacteria</taxon>
        <taxon>Enterobacterales</taxon>
        <taxon>Enterobacteriaceae</taxon>
        <taxon>Cronobacter</taxon>
    </lineage>
</organism>
<dbReference type="Proteomes" id="UP000244856">
    <property type="component" value="Unassembled WGS sequence"/>
</dbReference>
<dbReference type="InterPro" id="IPR014600">
    <property type="entry name" value="UCP035905_mem"/>
</dbReference>
<feature type="transmembrane region" description="Helical" evidence="2">
    <location>
        <begin position="872"/>
        <end position="893"/>
    </location>
</feature>
<feature type="compositionally biased region" description="Low complexity" evidence="1">
    <location>
        <begin position="116"/>
        <end position="125"/>
    </location>
</feature>
<dbReference type="InterPro" id="IPR019286">
    <property type="entry name" value="DUF2339_TM"/>
</dbReference>
<feature type="transmembrane region" description="Helical" evidence="2">
    <location>
        <begin position="397"/>
        <end position="418"/>
    </location>
</feature>